<name>A0A1G2LPN9_9BACT</name>
<evidence type="ECO:0000313" key="3">
    <source>
        <dbReference type="Proteomes" id="UP000177171"/>
    </source>
</evidence>
<proteinExistence type="predicted"/>
<dbReference type="EMBL" id="MHQY01000039">
    <property type="protein sequence ID" value="OHA12812.1"/>
    <property type="molecule type" value="Genomic_DNA"/>
</dbReference>
<feature type="compositionally biased region" description="Basic and acidic residues" evidence="1">
    <location>
        <begin position="183"/>
        <end position="193"/>
    </location>
</feature>
<dbReference type="AlphaFoldDB" id="A0A1G2LPN9"/>
<gene>
    <name evidence="2" type="ORF">A3G49_03860</name>
</gene>
<organism evidence="2 3">
    <name type="scientific">Candidatus Sungbacteria bacterium RIFCSPLOWO2_12_FULL_41_11</name>
    <dbReference type="NCBI Taxonomy" id="1802286"/>
    <lineage>
        <taxon>Bacteria</taxon>
        <taxon>Candidatus Sungiibacteriota</taxon>
    </lineage>
</organism>
<feature type="region of interest" description="Disordered" evidence="1">
    <location>
        <begin position="183"/>
        <end position="204"/>
    </location>
</feature>
<reference evidence="2 3" key="1">
    <citation type="journal article" date="2016" name="Nat. Commun.">
        <title>Thousands of microbial genomes shed light on interconnected biogeochemical processes in an aquifer system.</title>
        <authorList>
            <person name="Anantharaman K."/>
            <person name="Brown C.T."/>
            <person name="Hug L.A."/>
            <person name="Sharon I."/>
            <person name="Castelle C.J."/>
            <person name="Probst A.J."/>
            <person name="Thomas B.C."/>
            <person name="Singh A."/>
            <person name="Wilkins M.J."/>
            <person name="Karaoz U."/>
            <person name="Brodie E.L."/>
            <person name="Williams K.H."/>
            <person name="Hubbard S.S."/>
            <person name="Banfield J.F."/>
        </authorList>
    </citation>
    <scope>NUCLEOTIDE SEQUENCE [LARGE SCALE GENOMIC DNA]</scope>
</reference>
<sequence>MRATKHYENFIGGGEGTEFEWDIFGAADTKNPEYQKELERVTKPNDFVFYRDALKLAKKFQPGDPGNPKRAFARDLRIEIIDLLGLTEEKDMDRIKFYTAIGTPLDKWHSIDGFFEIEQEHRPPIMITFDTTTLTAEQKQERGQKIKADILISDKELDISNEKTLPEKTTKLAKEIVNIFKEKQEQTNKKNVPEGKYSPPRRTV</sequence>
<accession>A0A1G2LPN9</accession>
<dbReference type="Proteomes" id="UP000177171">
    <property type="component" value="Unassembled WGS sequence"/>
</dbReference>
<protein>
    <submittedName>
        <fullName evidence="2">Uncharacterized protein</fullName>
    </submittedName>
</protein>
<evidence type="ECO:0000313" key="2">
    <source>
        <dbReference type="EMBL" id="OHA12812.1"/>
    </source>
</evidence>
<comment type="caution">
    <text evidence="2">The sequence shown here is derived from an EMBL/GenBank/DDBJ whole genome shotgun (WGS) entry which is preliminary data.</text>
</comment>
<evidence type="ECO:0000256" key="1">
    <source>
        <dbReference type="SAM" id="MobiDB-lite"/>
    </source>
</evidence>